<dbReference type="AlphaFoldDB" id="A0A1C5IEP8"/>
<feature type="transmembrane region" description="Helical" evidence="1">
    <location>
        <begin position="36"/>
        <end position="58"/>
    </location>
</feature>
<sequence>MGRILRPDARTVAVLAALAALAVLAVLLSWHPAGILTVALALLVVLLATVTGTAVAALRDRDDRAQRGATPAGQPDALLGGIDADTLDTLDSSAVRSRLDGVSDR</sequence>
<evidence type="ECO:0000256" key="1">
    <source>
        <dbReference type="SAM" id="Phobius"/>
    </source>
</evidence>
<evidence type="ECO:0000313" key="2">
    <source>
        <dbReference type="EMBL" id="SCG56256.1"/>
    </source>
</evidence>
<keyword evidence="1" id="KW-0472">Membrane</keyword>
<reference evidence="3" key="1">
    <citation type="submission" date="2016-06" db="EMBL/GenBank/DDBJ databases">
        <authorList>
            <person name="Varghese N."/>
        </authorList>
    </citation>
    <scope>NUCLEOTIDE SEQUENCE [LARGE SCALE GENOMIC DNA]</scope>
    <source>
        <strain evidence="3">DSM 43171</strain>
    </source>
</reference>
<keyword evidence="3" id="KW-1185">Reference proteome</keyword>
<feature type="transmembrane region" description="Helical" evidence="1">
    <location>
        <begin position="12"/>
        <end position="30"/>
    </location>
</feature>
<keyword evidence="1" id="KW-1133">Transmembrane helix</keyword>
<keyword evidence="1" id="KW-0812">Transmembrane</keyword>
<dbReference type="Proteomes" id="UP000199408">
    <property type="component" value="Unassembled WGS sequence"/>
</dbReference>
<protein>
    <submittedName>
        <fullName evidence="2">Uncharacterized protein</fullName>
    </submittedName>
</protein>
<accession>A0A1C5IEP8</accession>
<organism evidence="2 3">
    <name type="scientific">Micromonospora halophytica</name>
    <dbReference type="NCBI Taxonomy" id="47864"/>
    <lineage>
        <taxon>Bacteria</taxon>
        <taxon>Bacillati</taxon>
        <taxon>Actinomycetota</taxon>
        <taxon>Actinomycetes</taxon>
        <taxon>Micromonosporales</taxon>
        <taxon>Micromonosporaceae</taxon>
        <taxon>Micromonospora</taxon>
    </lineage>
</organism>
<dbReference type="RefSeq" id="WP_091297357.1">
    <property type="nucleotide sequence ID" value="NZ_FMDN01000010.1"/>
</dbReference>
<evidence type="ECO:0000313" key="3">
    <source>
        <dbReference type="Proteomes" id="UP000199408"/>
    </source>
</evidence>
<gene>
    <name evidence="2" type="ORF">GA0070560_11079</name>
</gene>
<name>A0A1C5IEP8_9ACTN</name>
<dbReference type="EMBL" id="FMDN01000010">
    <property type="protein sequence ID" value="SCG56256.1"/>
    <property type="molecule type" value="Genomic_DNA"/>
</dbReference>
<dbReference type="OrthoDB" id="9902093at2"/>
<proteinExistence type="predicted"/>